<name>A0A7C3GKJ5_9PROT</name>
<dbReference type="AlphaFoldDB" id="A0A7C3GKJ5"/>
<dbReference type="PROSITE" id="PS00018">
    <property type="entry name" value="EF_HAND_1"/>
    <property type="match status" value="1"/>
</dbReference>
<comment type="caution">
    <text evidence="1">The sequence shown here is derived from an EMBL/GenBank/DDBJ whole genome shotgun (WGS) entry which is preliminary data.</text>
</comment>
<evidence type="ECO:0000313" key="1">
    <source>
        <dbReference type="EMBL" id="HFB54338.1"/>
    </source>
</evidence>
<gene>
    <name evidence="1" type="ORF">ENJ46_00320</name>
</gene>
<reference evidence="1" key="1">
    <citation type="journal article" date="2020" name="mSystems">
        <title>Genome- and Community-Level Interaction Insights into Carbon Utilization and Element Cycling Functions of Hydrothermarchaeota in Hydrothermal Sediment.</title>
        <authorList>
            <person name="Zhou Z."/>
            <person name="Liu Y."/>
            <person name="Xu W."/>
            <person name="Pan J."/>
            <person name="Luo Z.H."/>
            <person name="Li M."/>
        </authorList>
    </citation>
    <scope>NUCLEOTIDE SEQUENCE [LARGE SCALE GENOMIC DNA]</scope>
    <source>
        <strain evidence="1">HyVt-489</strain>
    </source>
</reference>
<dbReference type="Gene3D" id="1.10.238.10">
    <property type="entry name" value="EF-hand"/>
    <property type="match status" value="1"/>
</dbReference>
<dbReference type="SUPFAM" id="SSF47473">
    <property type="entry name" value="EF-hand"/>
    <property type="match status" value="1"/>
</dbReference>
<sequence length="217" mass="23866">MIMRQEKKSETLEIRLSYSNKREFMAQCAQNGATASHVIRNFVGSYISRSDDKSFTDAFLGSVGFVKFKRTLTVLTLAVGISLSQLSIIASPQGSAETRTVLASMDTNHDGFLTATDARDETRAALFALLERTDKNEDGRLSQREIDQLPILRVEQASLSENPATGLAKAKFVSLKLGENITPQALQDILKSQKDLALLDQANLQSLTQQIARDTAQ</sequence>
<dbReference type="InterPro" id="IPR011992">
    <property type="entry name" value="EF-hand-dom_pair"/>
</dbReference>
<accession>A0A7C3GKJ5</accession>
<dbReference type="Proteomes" id="UP000886042">
    <property type="component" value="Unassembled WGS sequence"/>
</dbReference>
<organism evidence="1">
    <name type="scientific">Hellea balneolensis</name>
    <dbReference type="NCBI Taxonomy" id="287478"/>
    <lineage>
        <taxon>Bacteria</taxon>
        <taxon>Pseudomonadati</taxon>
        <taxon>Pseudomonadota</taxon>
        <taxon>Alphaproteobacteria</taxon>
        <taxon>Maricaulales</taxon>
        <taxon>Robiginitomaculaceae</taxon>
        <taxon>Hellea</taxon>
    </lineage>
</organism>
<dbReference type="InterPro" id="IPR018247">
    <property type="entry name" value="EF_Hand_1_Ca_BS"/>
</dbReference>
<dbReference type="EMBL" id="DRMN01000023">
    <property type="protein sequence ID" value="HFB54338.1"/>
    <property type="molecule type" value="Genomic_DNA"/>
</dbReference>
<proteinExistence type="predicted"/>
<protein>
    <submittedName>
        <fullName evidence="1">EF-hand domain-containing protein</fullName>
    </submittedName>
</protein>